<evidence type="ECO:0000256" key="2">
    <source>
        <dbReference type="ARBA" id="ARBA00005879"/>
    </source>
</evidence>
<comment type="pathway">
    <text evidence="15">Porphyrin-containing compound metabolism; siroheme biosynthesis; siroheme from sirohydrochlorin: step 1/1.</text>
</comment>
<feature type="binding site" evidence="15">
    <location>
        <position position="399"/>
    </location>
    <ligand>
        <name>S-adenosyl-L-methionine</name>
        <dbReference type="ChEBI" id="CHEBI:59789"/>
    </ligand>
</feature>
<dbReference type="NCBIfam" id="NF004790">
    <property type="entry name" value="PRK06136.1"/>
    <property type="match status" value="1"/>
</dbReference>
<comment type="similarity">
    <text evidence="15">In the C-terminal section; belongs to the precorrin methyltransferase family.</text>
</comment>
<evidence type="ECO:0000313" key="20">
    <source>
        <dbReference type="EMBL" id="SDX81874.1"/>
    </source>
</evidence>
<proteinExistence type="inferred from homology"/>
<dbReference type="AlphaFoldDB" id="A0A1H3EVC1"/>
<evidence type="ECO:0000256" key="7">
    <source>
        <dbReference type="ARBA" id="ARBA00023002"/>
    </source>
</evidence>
<dbReference type="GO" id="GO:0051287">
    <property type="term" value="F:NAD binding"/>
    <property type="evidence" value="ECO:0007669"/>
    <property type="project" value="InterPro"/>
</dbReference>
<dbReference type="GO" id="GO:0032259">
    <property type="term" value="P:methylation"/>
    <property type="evidence" value="ECO:0007669"/>
    <property type="project" value="UniProtKB-KW"/>
</dbReference>
<dbReference type="STRING" id="61595.SAMN05421644_11471"/>
<dbReference type="FunFam" id="3.30.950.10:FF:000001">
    <property type="entry name" value="Siroheme synthase"/>
    <property type="match status" value="1"/>
</dbReference>
<keyword evidence="15" id="KW-0597">Phosphoprotein</keyword>
<dbReference type="Proteomes" id="UP000198672">
    <property type="component" value="Unassembled WGS sequence"/>
</dbReference>
<evidence type="ECO:0000256" key="12">
    <source>
        <dbReference type="ARBA" id="ARBA00025705"/>
    </source>
</evidence>
<dbReference type="InterPro" id="IPR037115">
    <property type="entry name" value="Sirohaem_synt_dimer_dom_sf"/>
</dbReference>
<dbReference type="SUPFAM" id="SSF53790">
    <property type="entry name" value="Tetrapyrrole methylase"/>
    <property type="match status" value="1"/>
</dbReference>
<evidence type="ECO:0000256" key="14">
    <source>
        <dbReference type="ARBA" id="ARBA00060548"/>
    </source>
</evidence>
<keyword evidence="6 15" id="KW-0949">S-adenosyl-L-methionine</keyword>
<keyword evidence="11 15" id="KW-0511">Multifunctional enzyme</keyword>
<feature type="region of interest" description="Uroporphyrinogen-III C-methyltransferase" evidence="15">
    <location>
        <begin position="232"/>
        <end position="488"/>
    </location>
</feature>
<keyword evidence="9 15" id="KW-0456">Lyase</keyword>
<dbReference type="InterPro" id="IPR035996">
    <property type="entry name" value="4pyrrol_Methylase_sf"/>
</dbReference>
<dbReference type="HAMAP" id="MF_01646">
    <property type="entry name" value="Siroheme_synth"/>
    <property type="match status" value="1"/>
</dbReference>
<dbReference type="Gene3D" id="3.40.50.720">
    <property type="entry name" value="NAD(P)-binding Rossmann-like Domain"/>
    <property type="match status" value="1"/>
</dbReference>
<dbReference type="SUPFAM" id="SSF75615">
    <property type="entry name" value="Siroheme synthase middle domains-like"/>
    <property type="match status" value="1"/>
</dbReference>
<evidence type="ECO:0000256" key="13">
    <source>
        <dbReference type="ARBA" id="ARBA00047561"/>
    </source>
</evidence>
<dbReference type="Pfam" id="PF13241">
    <property type="entry name" value="NAD_binding_7"/>
    <property type="match status" value="1"/>
</dbReference>
<evidence type="ECO:0000256" key="17">
    <source>
        <dbReference type="RuleBase" id="RU003960"/>
    </source>
</evidence>
<dbReference type="InterPro" id="IPR019478">
    <property type="entry name" value="Sirohaem_synthase_dimer_dom"/>
</dbReference>
<feature type="binding site" evidence="15">
    <location>
        <begin position="58"/>
        <end position="59"/>
    </location>
    <ligand>
        <name>NAD(+)</name>
        <dbReference type="ChEBI" id="CHEBI:57540"/>
    </ligand>
</feature>
<dbReference type="GO" id="GO:0051266">
    <property type="term" value="F:sirohydrochlorin ferrochelatase activity"/>
    <property type="evidence" value="ECO:0007669"/>
    <property type="project" value="UniProtKB-EC"/>
</dbReference>
<evidence type="ECO:0000259" key="18">
    <source>
        <dbReference type="Pfam" id="PF00590"/>
    </source>
</evidence>
<evidence type="ECO:0000313" key="21">
    <source>
        <dbReference type="Proteomes" id="UP000198672"/>
    </source>
</evidence>
<feature type="binding site" evidence="15">
    <location>
        <begin position="37"/>
        <end position="38"/>
    </location>
    <ligand>
        <name>NAD(+)</name>
        <dbReference type="ChEBI" id="CHEBI:57540"/>
    </ligand>
</feature>
<dbReference type="Gene3D" id="1.10.8.210">
    <property type="entry name" value="Sirohaem synthase, dimerisation domain"/>
    <property type="match status" value="1"/>
</dbReference>
<protein>
    <recommendedName>
        <fullName evidence="15">Siroheme synthase</fullName>
    </recommendedName>
    <domain>
        <recommendedName>
            <fullName evidence="15">Uroporphyrinogen-III C-methyltransferase</fullName>
            <shortName evidence="15">Urogen III methylase</shortName>
            <ecNumber evidence="15">2.1.1.107</ecNumber>
        </recommendedName>
        <alternativeName>
            <fullName evidence="15">SUMT</fullName>
        </alternativeName>
        <alternativeName>
            <fullName evidence="15">Uroporphyrinogen III methylase</fullName>
            <shortName evidence="15">UROM</shortName>
        </alternativeName>
    </domain>
    <domain>
        <recommendedName>
            <fullName evidence="15">Precorrin-2 dehydrogenase</fullName>
            <ecNumber evidence="15">1.3.1.76</ecNumber>
        </recommendedName>
    </domain>
    <domain>
        <recommendedName>
            <fullName evidence="15">Sirohydrochlorin ferrochelatase</fullName>
            <ecNumber evidence="15">4.99.1.4</ecNumber>
        </recommendedName>
    </domain>
</protein>
<feature type="active site" description="Proton donor" evidence="15 16">
    <location>
        <position position="286"/>
    </location>
</feature>
<accession>A0A1H3EVC1</accession>
<evidence type="ECO:0000256" key="3">
    <source>
        <dbReference type="ARBA" id="ARBA00022573"/>
    </source>
</evidence>
<feature type="binding site" evidence="15">
    <location>
        <position position="322"/>
    </location>
    <ligand>
        <name>S-adenosyl-L-methionine</name>
        <dbReference type="ChEBI" id="CHEBI:59789"/>
    </ligand>
</feature>
<evidence type="ECO:0000256" key="9">
    <source>
        <dbReference type="ARBA" id="ARBA00023239"/>
    </source>
</evidence>
<dbReference type="UniPathway" id="UPA00148">
    <property type="reaction ID" value="UER00211"/>
</dbReference>
<evidence type="ECO:0000256" key="10">
    <source>
        <dbReference type="ARBA" id="ARBA00023244"/>
    </source>
</evidence>
<gene>
    <name evidence="15" type="primary">cysG</name>
    <name evidence="20" type="ORF">SAMN05421644_11471</name>
</gene>
<dbReference type="UniPathway" id="UPA00262">
    <property type="reaction ID" value="UER00211"/>
</dbReference>
<feature type="binding site" evidence="15">
    <location>
        <begin position="317"/>
        <end position="319"/>
    </location>
    <ligand>
        <name>S-adenosyl-L-methionine</name>
        <dbReference type="ChEBI" id="CHEBI:59789"/>
    </ligand>
</feature>
<keyword evidence="21" id="KW-1185">Reference proteome</keyword>
<comment type="similarity">
    <text evidence="2 17">Belongs to the precorrin methyltransferase family.</text>
</comment>
<comment type="similarity">
    <text evidence="15">In the N-terminal section; belongs to the precorrin-2 dehydrogenase / sirohydrochlorin ferrochelatase family.</text>
</comment>
<evidence type="ECO:0000256" key="1">
    <source>
        <dbReference type="ARBA" id="ARBA00005010"/>
    </source>
</evidence>
<dbReference type="InterPro" id="IPR006366">
    <property type="entry name" value="CobA/CysG_C"/>
</dbReference>
<dbReference type="InterPro" id="IPR003043">
    <property type="entry name" value="Uropor_MeTrfase_CS"/>
</dbReference>
<dbReference type="Pfam" id="PF00590">
    <property type="entry name" value="TP_methylase"/>
    <property type="match status" value="1"/>
</dbReference>
<dbReference type="Gene3D" id="3.40.1010.10">
    <property type="entry name" value="Cobalt-precorrin-4 Transmethylase, Domain 1"/>
    <property type="match status" value="1"/>
</dbReference>
<dbReference type="EC" id="2.1.1.107" evidence="15"/>
<comment type="pathway">
    <text evidence="1 15">Porphyrin-containing compound metabolism; siroheme biosynthesis; sirohydrochlorin from precorrin-2: step 1/1.</text>
</comment>
<feature type="binding site" evidence="15">
    <location>
        <begin position="347"/>
        <end position="348"/>
    </location>
    <ligand>
        <name>S-adenosyl-L-methionine</name>
        <dbReference type="ChEBI" id="CHEBI:59789"/>
    </ligand>
</feature>
<dbReference type="GO" id="GO:0009236">
    <property type="term" value="P:cobalamin biosynthetic process"/>
    <property type="evidence" value="ECO:0007669"/>
    <property type="project" value="UniProtKB-UniRule"/>
</dbReference>
<dbReference type="InterPro" id="IPR036291">
    <property type="entry name" value="NAD(P)-bd_dom_sf"/>
</dbReference>
<dbReference type="InterPro" id="IPR050161">
    <property type="entry name" value="Siro_Cobalamin_biosynth"/>
</dbReference>
<keyword evidence="10 15" id="KW-0627">Porphyrin biosynthesis</keyword>
<dbReference type="CDD" id="cd11642">
    <property type="entry name" value="SUMT"/>
    <property type="match status" value="1"/>
</dbReference>
<feature type="region of interest" description="Precorrin-2 dehydrogenase / sirohydrochlorin ferrochelatase" evidence="15">
    <location>
        <begin position="1"/>
        <end position="218"/>
    </location>
</feature>
<keyword evidence="8 15" id="KW-0520">NAD</keyword>
<evidence type="ECO:0000256" key="16">
    <source>
        <dbReference type="PIRSR" id="PIRSR036426-1"/>
    </source>
</evidence>
<feature type="domain" description="Sirohaem synthase dimerisation" evidence="19">
    <location>
        <begin position="165"/>
        <end position="222"/>
    </location>
</feature>
<feature type="active site" description="Proton acceptor" evidence="15 16">
    <location>
        <position position="264"/>
    </location>
</feature>
<feature type="modified residue" description="Phosphoserine" evidence="15">
    <location>
        <position position="143"/>
    </location>
</feature>
<dbReference type="InterPro" id="IPR014776">
    <property type="entry name" value="4pyrrole_Mease_sub2"/>
</dbReference>
<dbReference type="EC" id="4.99.1.4" evidence="15"/>
<keyword evidence="7 15" id="KW-0560">Oxidoreductase</keyword>
<organism evidence="20 21">
    <name type="scientific">Allochromatium warmingii</name>
    <name type="common">Chromatium warmingii</name>
    <dbReference type="NCBI Taxonomy" id="61595"/>
    <lineage>
        <taxon>Bacteria</taxon>
        <taxon>Pseudomonadati</taxon>
        <taxon>Pseudomonadota</taxon>
        <taxon>Gammaproteobacteria</taxon>
        <taxon>Chromatiales</taxon>
        <taxon>Chromatiaceae</taxon>
        <taxon>Allochromatium</taxon>
    </lineage>
</organism>
<dbReference type="PANTHER" id="PTHR45790:SF1">
    <property type="entry name" value="SIROHEME SYNTHASE"/>
    <property type="match status" value="1"/>
</dbReference>
<dbReference type="NCBIfam" id="TIGR01470">
    <property type="entry name" value="cysG_Nterm"/>
    <property type="match status" value="1"/>
</dbReference>
<dbReference type="GO" id="GO:0004851">
    <property type="term" value="F:uroporphyrin-III C-methyltransferase activity"/>
    <property type="evidence" value="ECO:0007669"/>
    <property type="project" value="UniProtKB-UniRule"/>
</dbReference>
<dbReference type="Gene3D" id="3.30.160.110">
    <property type="entry name" value="Siroheme synthase, domain 2"/>
    <property type="match status" value="1"/>
</dbReference>
<evidence type="ECO:0000259" key="19">
    <source>
        <dbReference type="Pfam" id="PF10414"/>
    </source>
</evidence>
<dbReference type="InterPro" id="IPR012409">
    <property type="entry name" value="Sirohaem_synth"/>
</dbReference>
<sequence>MQLDGAVLSSETLNQMDLLPVFLDMRARPCLVVGGGATAARKVANLLRAGAAVTLVSPELCATLAHQVAAGALRHEARRFVPADIAGQRLVIAATDDRAINRQIAELANAAEIPVNVVDDPDACTFVLPSIVDRSPVTIAVSSGKTSPVLARMLRTRLEALIPAGYGRLAELSGRYRERVKARFSAQRDRRRFWDRILQGAVAERILAGQFEEAEAIIERELAPDALERDLGEVYLVGAGPGDPDLISFRALRLMQQADVVVYDRLVAAPILNMTRRDAQRIYVGKERNHHAMRQEEINRLLADLAKDGHRVLRLKGGDPFIFGRGGEEIDTLAAEGVPFQVIPGITAASGCAAYAGIPLTHRDYAQSVTFVTGHLKDGSIDLNWPALAQPHQTIVFYMGLVGLPIIVQQLLAHGVAPEMPIALVQQGTTHLQRVYTGTLATICASVEADPPAPPTLLIVGEVVQLRDKLNWYRPPDEPVQGATTSIV</sequence>
<evidence type="ECO:0000256" key="5">
    <source>
        <dbReference type="ARBA" id="ARBA00022679"/>
    </source>
</evidence>
<comment type="catalytic activity">
    <reaction evidence="13 15">
        <text>precorrin-2 + NAD(+) = sirohydrochlorin + NADH + 2 H(+)</text>
        <dbReference type="Rhea" id="RHEA:15613"/>
        <dbReference type="ChEBI" id="CHEBI:15378"/>
        <dbReference type="ChEBI" id="CHEBI:57540"/>
        <dbReference type="ChEBI" id="CHEBI:57945"/>
        <dbReference type="ChEBI" id="CHEBI:58351"/>
        <dbReference type="ChEBI" id="CHEBI:58827"/>
        <dbReference type="EC" id="1.3.1.76"/>
    </reaction>
</comment>
<dbReference type="Gene3D" id="3.30.950.10">
    <property type="entry name" value="Methyltransferase, Cobalt-precorrin-4 Transmethylase, Domain 2"/>
    <property type="match status" value="1"/>
</dbReference>
<comment type="function">
    <text evidence="15">Multifunctional enzyme that catalyzes the SAM-dependent methylations of uroporphyrinogen III at position C-2 and C-7 to form precorrin-2 via precorrin-1. Then it catalyzes the NAD-dependent ring dehydrogenation of precorrin-2 to yield sirohydrochlorin. Finally, it catalyzes the ferrochelation of sirohydrochlorin to yield siroheme.</text>
</comment>
<dbReference type="NCBIfam" id="TIGR01469">
    <property type="entry name" value="cobA_cysG_Cterm"/>
    <property type="match status" value="1"/>
</dbReference>
<keyword evidence="3 15" id="KW-0169">Cobalamin biosynthesis</keyword>
<comment type="pathway">
    <text evidence="15">Cofactor biosynthesis; adenosylcobalamin biosynthesis; sirohydrochlorin from precorrin-2: step 1/1.</text>
</comment>
<dbReference type="GO" id="GO:0043115">
    <property type="term" value="F:precorrin-2 dehydrogenase activity"/>
    <property type="evidence" value="ECO:0007669"/>
    <property type="project" value="UniProtKB-UniRule"/>
</dbReference>
<dbReference type="EC" id="1.3.1.76" evidence="15"/>
<dbReference type="GO" id="GO:0019354">
    <property type="term" value="P:siroheme biosynthetic process"/>
    <property type="evidence" value="ECO:0007669"/>
    <property type="project" value="UniProtKB-UniRule"/>
</dbReference>
<evidence type="ECO:0000256" key="15">
    <source>
        <dbReference type="HAMAP-Rule" id="MF_01646"/>
    </source>
</evidence>
<dbReference type="PIRSF" id="PIRSF036426">
    <property type="entry name" value="Sirohaem_synth"/>
    <property type="match status" value="1"/>
</dbReference>
<comment type="pathway">
    <text evidence="12 15">Porphyrin-containing compound metabolism; siroheme biosynthesis; precorrin-2 from uroporphyrinogen III: step 1/1.</text>
</comment>
<keyword evidence="4 15" id="KW-0489">Methyltransferase</keyword>
<dbReference type="InterPro" id="IPR006367">
    <property type="entry name" value="Sirohaem_synthase_N"/>
</dbReference>
<dbReference type="PANTHER" id="PTHR45790">
    <property type="entry name" value="SIROHEME SYNTHASE-RELATED"/>
    <property type="match status" value="1"/>
</dbReference>
<evidence type="ECO:0000256" key="8">
    <source>
        <dbReference type="ARBA" id="ARBA00023027"/>
    </source>
</evidence>
<keyword evidence="5 15" id="KW-0808">Transferase</keyword>
<name>A0A1H3EVC1_ALLWA</name>
<comment type="catalytic activity">
    <reaction evidence="15">
        <text>uroporphyrinogen III + 2 S-adenosyl-L-methionine = precorrin-2 + 2 S-adenosyl-L-homocysteine + H(+)</text>
        <dbReference type="Rhea" id="RHEA:32459"/>
        <dbReference type="ChEBI" id="CHEBI:15378"/>
        <dbReference type="ChEBI" id="CHEBI:57308"/>
        <dbReference type="ChEBI" id="CHEBI:57856"/>
        <dbReference type="ChEBI" id="CHEBI:58827"/>
        <dbReference type="ChEBI" id="CHEBI:59789"/>
        <dbReference type="EC" id="2.1.1.107"/>
    </reaction>
</comment>
<feature type="binding site" evidence="15">
    <location>
        <position position="428"/>
    </location>
    <ligand>
        <name>S-adenosyl-L-methionine</name>
        <dbReference type="ChEBI" id="CHEBI:59789"/>
    </ligand>
</feature>
<dbReference type="EMBL" id="FNOW01000014">
    <property type="protein sequence ID" value="SDX81874.1"/>
    <property type="molecule type" value="Genomic_DNA"/>
</dbReference>
<dbReference type="FunFam" id="3.40.1010.10:FF:000001">
    <property type="entry name" value="Siroheme synthase"/>
    <property type="match status" value="1"/>
</dbReference>
<dbReference type="NCBIfam" id="NF007922">
    <property type="entry name" value="PRK10637.1"/>
    <property type="match status" value="1"/>
</dbReference>
<dbReference type="InterPro" id="IPR000878">
    <property type="entry name" value="4pyrrol_Mease"/>
</dbReference>
<evidence type="ECO:0000256" key="11">
    <source>
        <dbReference type="ARBA" id="ARBA00023268"/>
    </source>
</evidence>
<feature type="domain" description="Tetrapyrrole methylase" evidence="18">
    <location>
        <begin position="234"/>
        <end position="443"/>
    </location>
</feature>
<dbReference type="SUPFAM" id="SSF51735">
    <property type="entry name" value="NAD(P)-binding Rossmann-fold domains"/>
    <property type="match status" value="1"/>
</dbReference>
<dbReference type="PROSITE" id="PS00840">
    <property type="entry name" value="SUMT_2"/>
    <property type="match status" value="1"/>
</dbReference>
<evidence type="ECO:0000256" key="4">
    <source>
        <dbReference type="ARBA" id="ARBA00022603"/>
    </source>
</evidence>
<reference evidence="21" key="1">
    <citation type="submission" date="2016-10" db="EMBL/GenBank/DDBJ databases">
        <authorList>
            <person name="Varghese N."/>
            <person name="Submissions S."/>
        </authorList>
    </citation>
    <scope>NUCLEOTIDE SEQUENCE [LARGE SCALE GENOMIC DNA]</scope>
    <source>
        <strain evidence="21">DSM 173</strain>
    </source>
</reference>
<comment type="pathway">
    <text evidence="14 15">Cofactor biosynthesis; adenosylcobalamin biosynthesis; precorrin-2 from uroporphyrinogen III: step 1/1.</text>
</comment>
<dbReference type="Pfam" id="PF10414">
    <property type="entry name" value="CysG_dimeriser"/>
    <property type="match status" value="1"/>
</dbReference>
<evidence type="ECO:0000256" key="6">
    <source>
        <dbReference type="ARBA" id="ARBA00022691"/>
    </source>
</evidence>
<feature type="binding site" evidence="15">
    <location>
        <position position="241"/>
    </location>
    <ligand>
        <name>S-adenosyl-L-methionine</name>
        <dbReference type="ChEBI" id="CHEBI:59789"/>
    </ligand>
</feature>
<dbReference type="InterPro" id="IPR014777">
    <property type="entry name" value="4pyrrole_Mease_sub1"/>
</dbReference>
<comment type="catalytic activity">
    <reaction evidence="15">
        <text>siroheme + 2 H(+) = sirohydrochlorin + Fe(2+)</text>
        <dbReference type="Rhea" id="RHEA:24360"/>
        <dbReference type="ChEBI" id="CHEBI:15378"/>
        <dbReference type="ChEBI" id="CHEBI:29033"/>
        <dbReference type="ChEBI" id="CHEBI:58351"/>
        <dbReference type="ChEBI" id="CHEBI:60052"/>
        <dbReference type="EC" id="4.99.1.4"/>
    </reaction>
</comment>